<feature type="transmembrane region" description="Helical" evidence="7">
    <location>
        <begin position="23"/>
        <end position="43"/>
    </location>
</feature>
<feature type="transmembrane region" description="Helical" evidence="7">
    <location>
        <begin position="328"/>
        <end position="351"/>
    </location>
</feature>
<feature type="transmembrane region" description="Helical" evidence="7">
    <location>
        <begin position="126"/>
        <end position="148"/>
    </location>
</feature>
<evidence type="ECO:0000256" key="3">
    <source>
        <dbReference type="ARBA" id="ARBA00022692"/>
    </source>
</evidence>
<evidence type="ECO:0000256" key="2">
    <source>
        <dbReference type="ARBA" id="ARBA00022475"/>
    </source>
</evidence>
<evidence type="ECO:0000256" key="6">
    <source>
        <dbReference type="SAM" id="MobiDB-lite"/>
    </source>
</evidence>
<evidence type="ECO:0000313" key="9">
    <source>
        <dbReference type="Proteomes" id="UP001332243"/>
    </source>
</evidence>
<dbReference type="EMBL" id="JAZGQK010000024">
    <property type="protein sequence ID" value="MEE6261905.1"/>
    <property type="molecule type" value="Genomic_DNA"/>
</dbReference>
<comment type="caution">
    <text evidence="8">The sequence shown here is derived from an EMBL/GenBank/DDBJ whole genome shotgun (WGS) entry which is preliminary data.</text>
</comment>
<evidence type="ECO:0000256" key="4">
    <source>
        <dbReference type="ARBA" id="ARBA00022989"/>
    </source>
</evidence>
<evidence type="ECO:0000256" key="7">
    <source>
        <dbReference type="SAM" id="Phobius"/>
    </source>
</evidence>
<reference evidence="8 9" key="1">
    <citation type="submission" date="2024-01" db="EMBL/GenBank/DDBJ databases">
        <title>Genome insights into Plantactinospora sonchi sp. nov.</title>
        <authorList>
            <person name="Wang L."/>
        </authorList>
    </citation>
    <scope>NUCLEOTIDE SEQUENCE [LARGE SCALE GENOMIC DNA]</scope>
    <source>
        <strain evidence="8 9">NEAU-QY2</strain>
    </source>
</reference>
<dbReference type="InterPro" id="IPR043428">
    <property type="entry name" value="LivM-like"/>
</dbReference>
<feature type="transmembrane region" description="Helical" evidence="7">
    <location>
        <begin position="204"/>
        <end position="224"/>
    </location>
</feature>
<dbReference type="RefSeq" id="WP_331216992.1">
    <property type="nucleotide sequence ID" value="NZ_JAZGQK010000024.1"/>
</dbReference>
<dbReference type="NCBIfam" id="TIGR03408">
    <property type="entry name" value="urea_trans_UrtC"/>
    <property type="match status" value="1"/>
</dbReference>
<feature type="compositionally biased region" description="Low complexity" evidence="6">
    <location>
        <begin position="393"/>
        <end position="412"/>
    </location>
</feature>
<name>A0ABU7RZS2_9ACTN</name>
<keyword evidence="5 7" id="KW-0472">Membrane</keyword>
<keyword evidence="2" id="KW-1003">Cell membrane</keyword>
<feature type="transmembrane region" description="Helical" evidence="7">
    <location>
        <begin position="155"/>
        <end position="174"/>
    </location>
</feature>
<organism evidence="8 9">
    <name type="scientific">Plantactinospora sonchi</name>
    <dbReference type="NCBI Taxonomy" id="1544735"/>
    <lineage>
        <taxon>Bacteria</taxon>
        <taxon>Bacillati</taxon>
        <taxon>Actinomycetota</taxon>
        <taxon>Actinomycetes</taxon>
        <taxon>Micromonosporales</taxon>
        <taxon>Micromonosporaceae</taxon>
        <taxon>Plantactinospora</taxon>
    </lineage>
</organism>
<keyword evidence="9" id="KW-1185">Reference proteome</keyword>
<feature type="transmembrane region" description="Helical" evidence="7">
    <location>
        <begin position="255"/>
        <end position="279"/>
    </location>
</feature>
<keyword evidence="3 7" id="KW-0812">Transmembrane</keyword>
<accession>A0ABU7RZS2</accession>
<evidence type="ECO:0000313" key="8">
    <source>
        <dbReference type="EMBL" id="MEE6261905.1"/>
    </source>
</evidence>
<dbReference type="Proteomes" id="UP001332243">
    <property type="component" value="Unassembled WGS sequence"/>
</dbReference>
<dbReference type="PANTHER" id="PTHR30482:SF4">
    <property type="entry name" value="SLR1201 PROTEIN"/>
    <property type="match status" value="1"/>
</dbReference>
<gene>
    <name evidence="8" type="primary">urtC</name>
    <name evidence="8" type="ORF">V1633_25805</name>
</gene>
<proteinExistence type="predicted"/>
<evidence type="ECO:0000256" key="5">
    <source>
        <dbReference type="ARBA" id="ARBA00023136"/>
    </source>
</evidence>
<dbReference type="InterPro" id="IPR001851">
    <property type="entry name" value="ABC_transp_permease"/>
</dbReference>
<evidence type="ECO:0000256" key="1">
    <source>
        <dbReference type="ARBA" id="ARBA00004651"/>
    </source>
</evidence>
<dbReference type="CDD" id="cd06581">
    <property type="entry name" value="TM_PBP1_LivM_like"/>
    <property type="match status" value="1"/>
</dbReference>
<feature type="transmembrane region" description="Helical" evidence="7">
    <location>
        <begin position="291"/>
        <end position="316"/>
    </location>
</feature>
<comment type="subcellular location">
    <subcellularLocation>
        <location evidence="1">Cell membrane</location>
        <topology evidence="1">Multi-pass membrane protein</topology>
    </subcellularLocation>
</comment>
<protein>
    <submittedName>
        <fullName evidence="8">Urea ABC transporter permease subunit UrtC</fullName>
    </submittedName>
</protein>
<keyword evidence="4 7" id="KW-1133">Transmembrane helix</keyword>
<dbReference type="Pfam" id="PF02653">
    <property type="entry name" value="BPD_transp_2"/>
    <property type="match status" value="1"/>
</dbReference>
<sequence length="434" mass="44632">MSAAVDVPRKGAGPAAATPRWRLAGPALFVGSALLLLIAPAVLSPFRLDLLGKYLCFAIVAVGIGLAWGRGGMLTLGQGVFFGLGGYAMGMHLKLREAGPGGLPDFMVWSGVESLPALWRPFANPVFALAMVVLLPVTVAVLLGLLVFRQRVRGAYFAVLSQALAAAFVILLVGQQGLTGGTNGLTNFQMFFGLDLYQAGDKRVLYLVVAGVLGVVFLIAWQLARSRFGQLLVAVRDGEDRVRFLGYDPAVVKTIAFAVSAGMAGIAGALFVPMVGLLSPATLGIVASLELLIGVAVGGRFSLAGAVGGALLVNYAKTIFSEQSADNWVYLQGAMFVVVMLWAPRGLAGLFTDARVAVRHRFAGRSGGRSGPVAVAVPDTARPHPGVVPDPGVPAVVGPTAAASSTPGTPAPEAGTASPVPAGTVPAGRDEVRS</sequence>
<dbReference type="InterPro" id="IPR017778">
    <property type="entry name" value="ABC_transptr_urea_perm_UrtC"/>
</dbReference>
<feature type="transmembrane region" description="Helical" evidence="7">
    <location>
        <begin position="50"/>
        <end position="68"/>
    </location>
</feature>
<dbReference type="PANTHER" id="PTHR30482">
    <property type="entry name" value="HIGH-AFFINITY BRANCHED-CHAIN AMINO ACID TRANSPORT SYSTEM PERMEASE"/>
    <property type="match status" value="1"/>
</dbReference>
<feature type="region of interest" description="Disordered" evidence="6">
    <location>
        <begin position="392"/>
        <end position="434"/>
    </location>
</feature>